<dbReference type="STRING" id="42251.A0A2T6ZC03"/>
<comment type="subcellular location">
    <subcellularLocation>
        <location evidence="1">Nucleus</location>
    </subcellularLocation>
</comment>
<evidence type="ECO:0000313" key="8">
    <source>
        <dbReference type="Proteomes" id="UP000244722"/>
    </source>
</evidence>
<gene>
    <name evidence="7" type="ORF">B9Z19DRAFT_914836</name>
</gene>
<feature type="non-terminal residue" evidence="7">
    <location>
        <position position="1"/>
    </location>
</feature>
<dbReference type="Pfam" id="PF01878">
    <property type="entry name" value="EVE"/>
    <property type="match status" value="1"/>
</dbReference>
<feature type="non-terminal residue" evidence="7">
    <location>
        <position position="222"/>
    </location>
</feature>
<keyword evidence="4" id="KW-0539">Nucleus</keyword>
<evidence type="ECO:0000256" key="1">
    <source>
        <dbReference type="ARBA" id="ARBA00004123"/>
    </source>
</evidence>
<organism evidence="7 8">
    <name type="scientific">Tuber borchii</name>
    <name type="common">White truffle</name>
    <dbReference type="NCBI Taxonomy" id="42251"/>
    <lineage>
        <taxon>Eukaryota</taxon>
        <taxon>Fungi</taxon>
        <taxon>Dikarya</taxon>
        <taxon>Ascomycota</taxon>
        <taxon>Pezizomycotina</taxon>
        <taxon>Pezizomycetes</taxon>
        <taxon>Pezizales</taxon>
        <taxon>Tuberaceae</taxon>
        <taxon>Tuber</taxon>
    </lineage>
</organism>
<comment type="caution">
    <text evidence="7">The sequence shown here is derived from an EMBL/GenBank/DDBJ whole genome shotgun (WGS) entry which is preliminary data.</text>
</comment>
<reference evidence="7 8" key="1">
    <citation type="submission" date="2017-04" db="EMBL/GenBank/DDBJ databases">
        <title>Draft genome sequence of Tuber borchii Vittad., a whitish edible truffle.</title>
        <authorList>
            <consortium name="DOE Joint Genome Institute"/>
            <person name="Murat C."/>
            <person name="Kuo A."/>
            <person name="Barry K.W."/>
            <person name="Clum A."/>
            <person name="Dockter R.B."/>
            <person name="Fauchery L."/>
            <person name="Iotti M."/>
            <person name="Kohler A."/>
            <person name="Labutti K."/>
            <person name="Lindquist E.A."/>
            <person name="Lipzen A."/>
            <person name="Ohm R.A."/>
            <person name="Wang M."/>
            <person name="Grigoriev I.V."/>
            <person name="Zambonelli A."/>
            <person name="Martin F.M."/>
        </authorList>
    </citation>
    <scope>NUCLEOTIDE SEQUENCE [LARGE SCALE GENOMIC DNA]</scope>
    <source>
        <strain evidence="7 8">Tbo3840</strain>
    </source>
</reference>
<dbReference type="EMBL" id="NESQ01000439">
    <property type="protein sequence ID" value="PUU72944.1"/>
    <property type="molecule type" value="Genomic_DNA"/>
</dbReference>
<evidence type="ECO:0000259" key="6">
    <source>
        <dbReference type="Pfam" id="PF01878"/>
    </source>
</evidence>
<dbReference type="PANTHER" id="PTHR14087:SF7">
    <property type="entry name" value="THYMOCYTE NUCLEAR PROTEIN 1"/>
    <property type="match status" value="1"/>
</dbReference>
<dbReference type="SUPFAM" id="SSF88697">
    <property type="entry name" value="PUA domain-like"/>
    <property type="match status" value="1"/>
</dbReference>
<dbReference type="InterPro" id="IPR002740">
    <property type="entry name" value="EVE_domain"/>
</dbReference>
<dbReference type="InterPro" id="IPR052181">
    <property type="entry name" value="5hmC_binding"/>
</dbReference>
<dbReference type="GO" id="GO:0005634">
    <property type="term" value="C:nucleus"/>
    <property type="evidence" value="ECO:0007669"/>
    <property type="project" value="UniProtKB-SubCell"/>
</dbReference>
<protein>
    <recommendedName>
        <fullName evidence="2">Thymocyte nuclear protein 1</fullName>
    </recommendedName>
</protein>
<proteinExistence type="predicted"/>
<evidence type="ECO:0000256" key="3">
    <source>
        <dbReference type="ARBA" id="ARBA00022553"/>
    </source>
</evidence>
<evidence type="ECO:0000256" key="4">
    <source>
        <dbReference type="ARBA" id="ARBA00023242"/>
    </source>
</evidence>
<dbReference type="PANTHER" id="PTHR14087">
    <property type="entry name" value="THYMOCYTE NUCLEAR PROTEIN 1"/>
    <property type="match status" value="1"/>
</dbReference>
<dbReference type="Gene3D" id="3.10.590.10">
    <property type="entry name" value="ph1033 like domains"/>
    <property type="match status" value="1"/>
</dbReference>
<keyword evidence="8" id="KW-1185">Reference proteome</keyword>
<accession>A0A2T6ZC03</accession>
<dbReference type="Proteomes" id="UP000244722">
    <property type="component" value="Unassembled WGS sequence"/>
</dbReference>
<keyword evidence="3" id="KW-0597">Phosphoprotein</keyword>
<evidence type="ECO:0000256" key="5">
    <source>
        <dbReference type="SAM" id="MobiDB-lite"/>
    </source>
</evidence>
<dbReference type="CDD" id="cd21133">
    <property type="entry name" value="EVE"/>
    <property type="match status" value="1"/>
</dbReference>
<sequence length="222" mass="24889">RARPAPAASIAGTATPLVPSKLYQRRKKGTGTLETPVSKEKKGPETTVVTVSAIDDANDQPSRSYWLMKAEPETRIEKGKDVKFSIDDLRACEKPAGWDGVRNYGARNNLKSMKRGDLAFFYHSNCKEPGIVGIMEIVEEATVDAETAFDPKEPYYDPKSSRDNPKWFLVHVEFRRKLERLVGLVELKKYASKELSNLPLLKMGRLSVSAVPAECWEFILSL</sequence>
<dbReference type="FunFam" id="3.10.590.10:FF:000003">
    <property type="entry name" value="Thymocyte nuclear protein 1"/>
    <property type="match status" value="1"/>
</dbReference>
<name>A0A2T6ZC03_TUBBO</name>
<dbReference type="InterPro" id="IPR015947">
    <property type="entry name" value="PUA-like_sf"/>
</dbReference>
<feature type="domain" description="EVE" evidence="6">
    <location>
        <begin position="64"/>
        <end position="221"/>
    </location>
</feature>
<evidence type="ECO:0000313" key="7">
    <source>
        <dbReference type="EMBL" id="PUU72944.1"/>
    </source>
</evidence>
<dbReference type="InterPro" id="IPR047197">
    <property type="entry name" value="THYN1-like_EVE"/>
</dbReference>
<evidence type="ECO:0000256" key="2">
    <source>
        <dbReference type="ARBA" id="ARBA00014654"/>
    </source>
</evidence>
<dbReference type="OrthoDB" id="41445at2759"/>
<dbReference type="AlphaFoldDB" id="A0A2T6ZC03"/>
<feature type="region of interest" description="Disordered" evidence="5">
    <location>
        <begin position="1"/>
        <end position="45"/>
    </location>
</feature>